<comment type="caution">
    <text evidence="1">The sequence shown here is derived from an EMBL/GenBank/DDBJ whole genome shotgun (WGS) entry which is preliminary data.</text>
</comment>
<evidence type="ECO:0000313" key="1">
    <source>
        <dbReference type="EMBL" id="GIX70041.1"/>
    </source>
</evidence>
<evidence type="ECO:0000313" key="2">
    <source>
        <dbReference type="Proteomes" id="UP001054945"/>
    </source>
</evidence>
<dbReference type="Proteomes" id="UP001054945">
    <property type="component" value="Unassembled WGS sequence"/>
</dbReference>
<organism evidence="1 2">
    <name type="scientific">Caerostris extrusa</name>
    <name type="common">Bark spider</name>
    <name type="synonym">Caerostris bankana</name>
    <dbReference type="NCBI Taxonomy" id="172846"/>
    <lineage>
        <taxon>Eukaryota</taxon>
        <taxon>Metazoa</taxon>
        <taxon>Ecdysozoa</taxon>
        <taxon>Arthropoda</taxon>
        <taxon>Chelicerata</taxon>
        <taxon>Arachnida</taxon>
        <taxon>Araneae</taxon>
        <taxon>Araneomorphae</taxon>
        <taxon>Entelegynae</taxon>
        <taxon>Araneoidea</taxon>
        <taxon>Araneidae</taxon>
        <taxon>Caerostris</taxon>
    </lineage>
</organism>
<protein>
    <submittedName>
        <fullName evidence="1">Uncharacterized protein</fullName>
    </submittedName>
</protein>
<dbReference type="EMBL" id="BPLR01002105">
    <property type="protein sequence ID" value="GIX70041.1"/>
    <property type="molecule type" value="Genomic_DNA"/>
</dbReference>
<accession>A0AAV4MD94</accession>
<keyword evidence="2" id="KW-1185">Reference proteome</keyword>
<dbReference type="AlphaFoldDB" id="A0AAV4MD94"/>
<gene>
    <name evidence="1" type="ORF">CEXT_433491</name>
</gene>
<sequence length="100" mass="11416">MFNQNKHLSQTNPKFSTSSRLKYKLYHILHNPAGNGGTPTRRWPTGQSTGLFTDVRVYHPVVDARTNGDTYLSRCYTLHSSGIGKRFRSGGGRRAFPFRW</sequence>
<proteinExistence type="predicted"/>
<reference evidence="1 2" key="1">
    <citation type="submission" date="2021-06" db="EMBL/GenBank/DDBJ databases">
        <title>Caerostris extrusa draft genome.</title>
        <authorList>
            <person name="Kono N."/>
            <person name="Arakawa K."/>
        </authorList>
    </citation>
    <scope>NUCLEOTIDE SEQUENCE [LARGE SCALE GENOMIC DNA]</scope>
</reference>
<name>A0AAV4MD94_CAEEX</name>